<feature type="domain" description="LpxI N-terminal" evidence="2">
    <location>
        <begin position="4"/>
        <end position="130"/>
    </location>
</feature>
<dbReference type="PANTHER" id="PTHR39962">
    <property type="entry name" value="BLL4848 PROTEIN"/>
    <property type="match status" value="1"/>
</dbReference>
<dbReference type="InterPro" id="IPR010415">
    <property type="entry name" value="LpxI_C"/>
</dbReference>
<dbReference type="OrthoDB" id="9789836at2"/>
<dbReference type="InterPro" id="IPR043167">
    <property type="entry name" value="LpxI_C_sf"/>
</dbReference>
<evidence type="ECO:0008006" key="5">
    <source>
        <dbReference type="Google" id="ProtNLM"/>
    </source>
</evidence>
<dbReference type="Gene3D" id="3.40.140.80">
    <property type="match status" value="1"/>
</dbReference>
<gene>
    <name evidence="3" type="ORF">SAMN05421757_103378</name>
</gene>
<dbReference type="Pfam" id="PF06230">
    <property type="entry name" value="LpxI_C"/>
    <property type="match status" value="1"/>
</dbReference>
<reference evidence="3 4" key="1">
    <citation type="submission" date="2017-06" db="EMBL/GenBank/DDBJ databases">
        <authorList>
            <person name="Kim H.J."/>
            <person name="Triplett B.A."/>
        </authorList>
    </citation>
    <scope>NUCLEOTIDE SEQUENCE [LARGE SCALE GENOMIC DNA]</scope>
    <source>
        <strain evidence="3 4">DSM 29339</strain>
    </source>
</reference>
<accession>A0A239HHK2</accession>
<evidence type="ECO:0000313" key="3">
    <source>
        <dbReference type="EMBL" id="SNS79744.1"/>
    </source>
</evidence>
<evidence type="ECO:0000259" key="2">
    <source>
        <dbReference type="Pfam" id="PF17930"/>
    </source>
</evidence>
<protein>
    <recommendedName>
        <fullName evidence="5">Phosphatidate cytidylyltransferase</fullName>
    </recommendedName>
</protein>
<dbReference type="InterPro" id="IPR053174">
    <property type="entry name" value="LpxI"/>
</dbReference>
<dbReference type="InterPro" id="IPR041255">
    <property type="entry name" value="LpxI_N"/>
</dbReference>
<feature type="domain" description="LpxI C-terminal" evidence="1">
    <location>
        <begin position="133"/>
        <end position="265"/>
    </location>
</feature>
<dbReference type="Gene3D" id="3.40.50.20">
    <property type="match status" value="1"/>
</dbReference>
<dbReference type="EMBL" id="FZOY01000003">
    <property type="protein sequence ID" value="SNS79744.1"/>
    <property type="molecule type" value="Genomic_DNA"/>
</dbReference>
<dbReference type="Pfam" id="PF17930">
    <property type="entry name" value="LpxI_N"/>
    <property type="match status" value="1"/>
</dbReference>
<evidence type="ECO:0000313" key="4">
    <source>
        <dbReference type="Proteomes" id="UP000198426"/>
    </source>
</evidence>
<dbReference type="AlphaFoldDB" id="A0A239HHK2"/>
<sequence>MPPLALIAGQGRLPEVLAERLRAEGREVIYCAYHDAAPGAVTPDLTFRLETMGSLLKALGKRGATEACFAGGIRRPKLDPRALDLATVPLLGRFVSALGKGDDGALRVVLGLFEERGMTVRAAHEILPDLLPPAGVLGRVTPDEDARADAARAAEIVSALGRADVGQGCVVARRQALAIEAMPGTDWMLATLRDRPEGLPAGGVLYKAPKPVQDRRVDLPTIGPDTIRAAQAAGLTGVALAEGGVMILDRPATIQAADEAGLFLWVRPTGELG</sequence>
<keyword evidence="4" id="KW-1185">Reference proteome</keyword>
<dbReference type="PANTHER" id="PTHR39962:SF1">
    <property type="entry name" value="LPXI FAMILY PROTEIN"/>
    <property type="match status" value="1"/>
</dbReference>
<proteinExistence type="predicted"/>
<organism evidence="3 4">
    <name type="scientific">Tropicimonas sediminicola</name>
    <dbReference type="NCBI Taxonomy" id="1031541"/>
    <lineage>
        <taxon>Bacteria</taxon>
        <taxon>Pseudomonadati</taxon>
        <taxon>Pseudomonadota</taxon>
        <taxon>Alphaproteobacteria</taxon>
        <taxon>Rhodobacterales</taxon>
        <taxon>Roseobacteraceae</taxon>
        <taxon>Tropicimonas</taxon>
    </lineage>
</organism>
<evidence type="ECO:0000259" key="1">
    <source>
        <dbReference type="Pfam" id="PF06230"/>
    </source>
</evidence>
<dbReference type="Proteomes" id="UP000198426">
    <property type="component" value="Unassembled WGS sequence"/>
</dbReference>
<name>A0A239HHK2_9RHOB</name>